<dbReference type="InterPro" id="IPR036291">
    <property type="entry name" value="NAD(P)-bd_dom_sf"/>
</dbReference>
<dbReference type="PIRSF" id="PIRSF500136">
    <property type="entry name" value="UDP_ManNAc_DH"/>
    <property type="match status" value="1"/>
</dbReference>
<dbReference type="Pfam" id="PF03720">
    <property type="entry name" value="UDPG_MGDP_dh_C"/>
    <property type="match status" value="1"/>
</dbReference>
<dbReference type="GO" id="GO:0016616">
    <property type="term" value="F:oxidoreductase activity, acting on the CH-OH group of donors, NAD or NADP as acceptor"/>
    <property type="evidence" value="ECO:0007669"/>
    <property type="project" value="InterPro"/>
</dbReference>
<dbReference type="RefSeq" id="WP_120189051.1">
    <property type="nucleotide sequence ID" value="NZ_MCHY01000008.1"/>
</dbReference>
<evidence type="ECO:0000256" key="3">
    <source>
        <dbReference type="ARBA" id="ARBA00023027"/>
    </source>
</evidence>
<dbReference type="GO" id="GO:0051287">
    <property type="term" value="F:NAD binding"/>
    <property type="evidence" value="ECO:0007669"/>
    <property type="project" value="InterPro"/>
</dbReference>
<dbReference type="InterPro" id="IPR017476">
    <property type="entry name" value="UDP-Glc/GDP-Man"/>
</dbReference>
<accession>A0A419SIJ0</accession>
<dbReference type="PIRSF" id="PIRSF000124">
    <property type="entry name" value="UDPglc_GDPman_dh"/>
    <property type="match status" value="1"/>
</dbReference>
<dbReference type="InterPro" id="IPR014026">
    <property type="entry name" value="UDP-Glc/GDP-Man_DH_dimer"/>
</dbReference>
<organism evidence="6 7">
    <name type="scientific">Ammoniphilus oxalaticus</name>
    <dbReference type="NCBI Taxonomy" id="66863"/>
    <lineage>
        <taxon>Bacteria</taxon>
        <taxon>Bacillati</taxon>
        <taxon>Bacillota</taxon>
        <taxon>Bacilli</taxon>
        <taxon>Bacillales</taxon>
        <taxon>Paenibacillaceae</taxon>
        <taxon>Aneurinibacillus group</taxon>
        <taxon>Ammoniphilus</taxon>
    </lineage>
</organism>
<dbReference type="SUPFAM" id="SSF52413">
    <property type="entry name" value="UDP-glucose/GDP-mannose dehydrogenase C-terminal domain"/>
    <property type="match status" value="1"/>
</dbReference>
<dbReference type="Gene3D" id="3.40.50.720">
    <property type="entry name" value="NAD(P)-binding Rossmann-like Domain"/>
    <property type="match status" value="2"/>
</dbReference>
<evidence type="ECO:0000313" key="6">
    <source>
        <dbReference type="EMBL" id="RKD23823.1"/>
    </source>
</evidence>
<dbReference type="Pfam" id="PF03721">
    <property type="entry name" value="UDPG_MGDP_dh_N"/>
    <property type="match status" value="1"/>
</dbReference>
<dbReference type="AlphaFoldDB" id="A0A419SIJ0"/>
<proteinExistence type="inferred from homology"/>
<dbReference type="InterPro" id="IPR001732">
    <property type="entry name" value="UDP-Glc/GDP-Man_DH_N"/>
</dbReference>
<dbReference type="GO" id="GO:0016628">
    <property type="term" value="F:oxidoreductase activity, acting on the CH-CH group of donors, NAD or NADP as acceptor"/>
    <property type="evidence" value="ECO:0007669"/>
    <property type="project" value="InterPro"/>
</dbReference>
<evidence type="ECO:0000256" key="2">
    <source>
        <dbReference type="ARBA" id="ARBA00023002"/>
    </source>
</evidence>
<sequence>MEFNAQPRVAVIGLGFIGLPLALTYAMKGAKVVGVDVLEQHIENINRGVSHHLEFYEGKSLEEILREQLKEQRFTGTTSYKTAASQVDTYIITVGIPVENGDANLTYLRSACEELATVLKQGDTVIVRSTVIPGSTEEFIAPILEQSGLKAGEDFYLAYSSERIAEGKAFEEFIHMPLALGGVNEESAQRAQSILGFVTEAEITVSEIKVVETAKVIENIQRDVNIAMVQQFARFSEKLGIDTFELIKVANTHKRVNLLTPGPGVGGYCLPNALYYLLPKAKELGVDIGLLELARKINDAVPQELVDMVDNELKKRGDSLLNKKVAVIGLAMKDFSNDDRISPPHHVVELLLERGAIVKAYDPAVPSVYSYKVDDIQAAIDDADVLIYLTVQEEFLDLDWKALIKRMAEDPILLDTKHRIPKTASNGATLLRI</sequence>
<evidence type="ECO:0000259" key="5">
    <source>
        <dbReference type="SMART" id="SM00984"/>
    </source>
</evidence>
<dbReference type="GO" id="GO:0000271">
    <property type="term" value="P:polysaccharide biosynthetic process"/>
    <property type="evidence" value="ECO:0007669"/>
    <property type="project" value="InterPro"/>
</dbReference>
<dbReference type="SUPFAM" id="SSF48179">
    <property type="entry name" value="6-phosphogluconate dehydrogenase C-terminal domain-like"/>
    <property type="match status" value="1"/>
</dbReference>
<gene>
    <name evidence="6" type="ORF">BEP19_05180</name>
</gene>
<dbReference type="InterPro" id="IPR008927">
    <property type="entry name" value="6-PGluconate_DH-like_C_sf"/>
</dbReference>
<dbReference type="InterPro" id="IPR036220">
    <property type="entry name" value="UDP-Glc/GDP-Man_DH_C_sf"/>
</dbReference>
<comment type="caution">
    <text evidence="6">The sequence shown here is derived from an EMBL/GenBank/DDBJ whole genome shotgun (WGS) entry which is preliminary data.</text>
</comment>
<evidence type="ECO:0000256" key="1">
    <source>
        <dbReference type="ARBA" id="ARBA00006601"/>
    </source>
</evidence>
<dbReference type="PANTHER" id="PTHR43491">
    <property type="entry name" value="UDP-N-ACETYL-D-MANNOSAMINE DEHYDROGENASE"/>
    <property type="match status" value="1"/>
</dbReference>
<dbReference type="SUPFAM" id="SSF51735">
    <property type="entry name" value="NAD(P)-binding Rossmann-fold domains"/>
    <property type="match status" value="1"/>
</dbReference>
<feature type="domain" description="UDP-glucose/GDP-mannose dehydrogenase C-terminal" evidence="5">
    <location>
        <begin position="326"/>
        <end position="422"/>
    </location>
</feature>
<comment type="similarity">
    <text evidence="1 4">Belongs to the UDP-glucose/GDP-mannose dehydrogenase family.</text>
</comment>
<protein>
    <submittedName>
        <fullName evidence="6">Nucleotide sugar dehydrogenase</fullName>
    </submittedName>
</protein>
<dbReference type="EMBL" id="MCHY01000008">
    <property type="protein sequence ID" value="RKD23823.1"/>
    <property type="molecule type" value="Genomic_DNA"/>
</dbReference>
<dbReference type="NCBIfam" id="TIGR03026">
    <property type="entry name" value="NDP-sugDHase"/>
    <property type="match status" value="1"/>
</dbReference>
<reference evidence="6 7" key="1">
    <citation type="submission" date="2016-08" db="EMBL/GenBank/DDBJ databases">
        <title>Novel Firmicute Genomes.</title>
        <authorList>
            <person name="Poppleton D.I."/>
            <person name="Gribaldo S."/>
        </authorList>
    </citation>
    <scope>NUCLEOTIDE SEQUENCE [LARGE SCALE GENOMIC DNA]</scope>
    <source>
        <strain evidence="6 7">RAOx-1</strain>
    </source>
</reference>
<keyword evidence="3" id="KW-0520">NAD</keyword>
<evidence type="ECO:0000313" key="7">
    <source>
        <dbReference type="Proteomes" id="UP000284219"/>
    </source>
</evidence>
<evidence type="ECO:0000256" key="4">
    <source>
        <dbReference type="PIRNR" id="PIRNR000124"/>
    </source>
</evidence>
<dbReference type="InterPro" id="IPR014027">
    <property type="entry name" value="UDP-Glc/GDP-Man_DH_C"/>
</dbReference>
<dbReference type="Pfam" id="PF00984">
    <property type="entry name" value="UDPG_MGDP_dh"/>
    <property type="match status" value="1"/>
</dbReference>
<dbReference type="InterPro" id="IPR028359">
    <property type="entry name" value="UDP_ManNAc/GlcNAc_DH"/>
</dbReference>
<keyword evidence="7" id="KW-1185">Reference proteome</keyword>
<dbReference type="PANTHER" id="PTHR43491:SF2">
    <property type="entry name" value="UDP-N-ACETYL-D-MANNOSAMINE DEHYDROGENASE"/>
    <property type="match status" value="1"/>
</dbReference>
<dbReference type="Proteomes" id="UP000284219">
    <property type="component" value="Unassembled WGS sequence"/>
</dbReference>
<name>A0A419SIJ0_9BACL</name>
<dbReference type="SMART" id="SM00984">
    <property type="entry name" value="UDPG_MGDP_dh_C"/>
    <property type="match status" value="1"/>
</dbReference>
<dbReference type="OrthoDB" id="9803238at2"/>
<keyword evidence="2" id="KW-0560">Oxidoreductase</keyword>